<dbReference type="GeneID" id="107263529"/>
<evidence type="ECO:0000313" key="3">
    <source>
        <dbReference type="RefSeq" id="XP_015586330.1"/>
    </source>
</evidence>
<sequence>MWGTLATSPYSVTGSFHLKDTAQPTQDTDITSSLIPQGHLLKDVSQSERKTMDKQLSEERERSGSLDTTKLLSENDIKCDQSNKSQSNHLEANKSLQEIFPWLIKFTKIMCSAVGNKSYQLLERLLSIYIENVSKDVNTCYSKPYRAAKLKNHMNNTLTFFHFYWQDVKEGVNDHSSYLDKMSEIVGLYMDMELKASKRGKDSCLKVAAKLLTALHIFLENSEEHTFKVLFRAKFITKKYSDIFDLIFTKCFASVSKNIEPMSDVTYVRYLLALKLWKKIKKDSRDKKKINELALSKLGPLVPNVGSELAKFIPKPPKCHKSRTLSLMQPNSFDLRSACDNFLSFQDKDLVSLPKEESTTKVIENNVVSTAKRNSYHPVSMDQQQTQVGNENRPKIMTLCETPAIGISPAKKSVKLKKFKRLVPKLKPGEIILIDLIMEEEENKETNLRKKKKKKCKKKPEWLREGKKKLKAKKEANLSKSDYWINTPDAKLTENHDDNPSSSISECVPVSENKVTERYGGCMLSNGQTNKSLCNSVKKIAYASMNLQQAEKKEKDGILSEVSPLRDSEMILNYTKSQVNNDLFSQGENSVEAIASPALCQDCNLTSEIIKQDSHSTIDNNTMNSLNVSYDNVLTNSCNRLQDSSKDVYRMNSSDGVISNNTGITKPKSNKAIDKQASIPNKSVEVNLLSFNGLMRNTEDINEYNLAVTQGKELQDIVDHSTMDNESACDKHIVSEFYNLDKSMDISNCISACDLFVKPKKVWTQFWDVIPGAYPTSLDRVLTQSIIEGQDSQIVSPAKKLGKASSSLGISDMSLIQKHSITATRKMRIKKMYENLEECESKNDDDLSNSEDTFKSSLFNDADTEEIRTPSRNEVDEFENIDILDSILHGDMSLQDKQEILEDPTSAVLASPNKDNSTNLFNCITDFFEHGEVESRMKREKTSVCNSNSEFSIESLPEGSLGTTGILNSLLDFELTSMNSPPNDFMYSNVQTVDPRLIRIPPKDENLTTNSSNGSIDLLAHKEQLLIDSINENEAFSKKTKDPVFLDESDNVSGKVALVEYDLNSDKSTFEISVLSEEETVIQLSQHELVEDPITTPITPSTCQSPLSTHSDSVTPELSRTSLSKGVVEPAHGFNSIALTGAPYLYSKVDNLKEFESLTDLITPSSNEIDTCIDLSTSLLTDFTPPQSVDSPTSPCICATSPGSIESCAERFSSCNLKQRTLHSMKVKQEQVNDIKKDFMAKTFDRPKRVCREKVKSAMDTTNEKNSEETTESSDTQMTVNRLRRREVEVDAPLTPVKISYCHDKSNIVYSPQSVCKQLKHIDLRKLNGTTQQNKQVLVNLNGKTTPAIVFERSPKNKKFLQTLQEDVPSRGSVLYKASSTVNTSSTRSQPYTVHSKLGVAVKQSINQPTQTIINTKSGNVAKIPEEVSRISRAKWSMRNNKVHTTKFAKEQNVRRSVSSATSVEEPSMKRRKVTSKLLPHLENDRVIFAVNQQKPQGKESKTIQKGFACKDKTKRTIV</sequence>
<protein>
    <submittedName>
        <fullName evidence="3">Uncharacterized protein LOC107263529</fullName>
    </submittedName>
</protein>
<feature type="region of interest" description="Disordered" evidence="1">
    <location>
        <begin position="1258"/>
        <end position="1277"/>
    </location>
</feature>
<organism evidence="2 3">
    <name type="scientific">Cephus cinctus</name>
    <name type="common">Wheat stem sawfly</name>
    <dbReference type="NCBI Taxonomy" id="211228"/>
    <lineage>
        <taxon>Eukaryota</taxon>
        <taxon>Metazoa</taxon>
        <taxon>Ecdysozoa</taxon>
        <taxon>Arthropoda</taxon>
        <taxon>Hexapoda</taxon>
        <taxon>Insecta</taxon>
        <taxon>Pterygota</taxon>
        <taxon>Neoptera</taxon>
        <taxon>Endopterygota</taxon>
        <taxon>Hymenoptera</taxon>
        <taxon>Cephoidea</taxon>
        <taxon>Cephidae</taxon>
        <taxon>Cephus</taxon>
    </lineage>
</organism>
<gene>
    <name evidence="3" type="primary">LOC107263529</name>
</gene>
<dbReference type="Proteomes" id="UP000694920">
    <property type="component" value="Unplaced"/>
</dbReference>
<keyword evidence="2" id="KW-1185">Reference proteome</keyword>
<evidence type="ECO:0000256" key="1">
    <source>
        <dbReference type="SAM" id="MobiDB-lite"/>
    </source>
</evidence>
<accession>A0AAJ7BIG5</accession>
<proteinExistence type="predicted"/>
<dbReference type="RefSeq" id="XP_015586330.1">
    <property type="nucleotide sequence ID" value="XM_015730844.2"/>
</dbReference>
<dbReference type="KEGG" id="ccin:107263529"/>
<feature type="compositionally biased region" description="Basic and acidic residues" evidence="1">
    <location>
        <begin position="44"/>
        <end position="64"/>
    </location>
</feature>
<feature type="region of interest" description="Disordered" evidence="1">
    <location>
        <begin position="44"/>
        <end position="67"/>
    </location>
</feature>
<name>A0AAJ7BIG5_CEPCN</name>
<evidence type="ECO:0000313" key="2">
    <source>
        <dbReference type="Proteomes" id="UP000694920"/>
    </source>
</evidence>
<feature type="region of interest" description="Disordered" evidence="1">
    <location>
        <begin position="1097"/>
        <end position="1116"/>
    </location>
</feature>
<reference evidence="3" key="1">
    <citation type="submission" date="2025-08" db="UniProtKB">
        <authorList>
            <consortium name="RefSeq"/>
        </authorList>
    </citation>
    <scope>IDENTIFICATION</scope>
</reference>
<feature type="compositionally biased region" description="Basic and acidic residues" evidence="1">
    <location>
        <begin position="1258"/>
        <end position="1268"/>
    </location>
</feature>